<organism evidence="1 2">
    <name type="scientific">Arthrobotrys conoides</name>
    <dbReference type="NCBI Taxonomy" id="74498"/>
    <lineage>
        <taxon>Eukaryota</taxon>
        <taxon>Fungi</taxon>
        <taxon>Dikarya</taxon>
        <taxon>Ascomycota</taxon>
        <taxon>Pezizomycotina</taxon>
        <taxon>Orbiliomycetes</taxon>
        <taxon>Orbiliales</taxon>
        <taxon>Orbiliaceae</taxon>
        <taxon>Arthrobotrys</taxon>
    </lineage>
</organism>
<protein>
    <submittedName>
        <fullName evidence="1">Uncharacterized protein</fullName>
    </submittedName>
</protein>
<gene>
    <name evidence="1" type="ORF">TWF506_003243</name>
</gene>
<comment type="caution">
    <text evidence="1">The sequence shown here is derived from an EMBL/GenBank/DDBJ whole genome shotgun (WGS) entry which is preliminary data.</text>
</comment>
<dbReference type="Pfam" id="PF20717">
    <property type="entry name" value="DUF6829"/>
    <property type="match status" value="1"/>
</dbReference>
<reference evidence="1 2" key="1">
    <citation type="submission" date="2019-10" db="EMBL/GenBank/DDBJ databases">
        <authorList>
            <person name="Palmer J.M."/>
        </authorList>
    </citation>
    <scope>NUCLEOTIDE SEQUENCE [LARGE SCALE GENOMIC DNA]</scope>
    <source>
        <strain evidence="1 2">TWF506</strain>
    </source>
</reference>
<evidence type="ECO:0000313" key="2">
    <source>
        <dbReference type="Proteomes" id="UP001307849"/>
    </source>
</evidence>
<sequence>MAQSRLNLVNVIQNGEFYTLPTDECLQLIKEEYPIELEWLKTAYAVPGPTSDLPETPSPSMHLYGAEFDEVNRTLVSVLSLRWIYNKDYNSFIRNQIPHIKLTSGSFDWISTFFHNSLNNTSSDDVYSLITSIIINDLGKSQSLITEYQRLASIDISRLNHDMILYQVVSKYPHLIPSLSRLPETHKADLIMGIKLGAEFSFGQLAQAENVPASLLGIEAIKGHTHAFDLRFMEQLLDIAGAAGHVDHTCAKKLTEPVFQSFKNVYDASIGIIEDRFGVDEAYSLNLTRRVELLINVGWEKGRELDVDEPIHRALMRLLCMTNSADVEAADLIFDTFFKDLSDDTRFRLIIGLNSDGSLKQPAVQATYIPAVCSAAINSTKVATKSEKEKALAAVFRYLARTLDIDVEEVQKRLPPGVLVIERDIRRTIMDIVNSKHFREDPGILDCIDVPKDDVAKMAEGYEWVIQ</sequence>
<dbReference type="AlphaFoldDB" id="A0AAN8RUH4"/>
<accession>A0AAN8RUH4</accession>
<proteinExistence type="predicted"/>
<dbReference type="Proteomes" id="UP001307849">
    <property type="component" value="Unassembled WGS sequence"/>
</dbReference>
<name>A0AAN8RUH4_9PEZI</name>
<dbReference type="InterPro" id="IPR049232">
    <property type="entry name" value="DUF6829"/>
</dbReference>
<evidence type="ECO:0000313" key="1">
    <source>
        <dbReference type="EMBL" id="KAK6502665.1"/>
    </source>
</evidence>
<keyword evidence="2" id="KW-1185">Reference proteome</keyword>
<dbReference type="EMBL" id="JAVHJM010000011">
    <property type="protein sequence ID" value="KAK6502665.1"/>
    <property type="molecule type" value="Genomic_DNA"/>
</dbReference>